<feature type="domain" description="DSBA-like thioredoxin" evidence="1">
    <location>
        <begin position="19"/>
        <end position="195"/>
    </location>
</feature>
<sequence length="245" mass="27163">MTKVTSLRRTIVMKVYYIFDSYCGWCYGFETILKPFIEAHPELEVTVLSGGLFMDGHSLSAFPYMSDTNKRIADMFGVEFGKPYLNLLETGSMVPDSNDAAIGFGVLRSFLPKGEHVNLASKMHEAFYLDGKSLSDVETIGSIAKSYDLPADKIAEEFIRISEEGKYHPDFYEARKIGVTSFPTLFLEINGKHYDLKGSAITLNDLEENLNIIKEKGGILNDGYNTPVACNIDGTGCSSFGTVPR</sequence>
<dbReference type="Gene3D" id="3.40.30.10">
    <property type="entry name" value="Glutaredoxin"/>
    <property type="match status" value="1"/>
</dbReference>
<comment type="caution">
    <text evidence="2">The sequence shown here is derived from an EMBL/GenBank/DDBJ whole genome shotgun (WGS) entry which is preliminary data.</text>
</comment>
<protein>
    <recommendedName>
        <fullName evidence="1">DSBA-like thioredoxin domain-containing protein</fullName>
    </recommendedName>
</protein>
<dbReference type="RefSeq" id="WP_170087215.1">
    <property type="nucleotide sequence ID" value="NZ_JABAFG010000003.1"/>
</dbReference>
<gene>
    <name evidence="2" type="ORF">HF872_02915</name>
</gene>
<name>A0A848BZ17_9FIRM</name>
<dbReference type="InterPro" id="IPR036249">
    <property type="entry name" value="Thioredoxin-like_sf"/>
</dbReference>
<dbReference type="SUPFAM" id="SSF52833">
    <property type="entry name" value="Thioredoxin-like"/>
    <property type="match status" value="1"/>
</dbReference>
<dbReference type="AlphaFoldDB" id="A0A848BZ17"/>
<organism evidence="2 3">
    <name type="scientific">Megasphaera hexanoica</name>
    <dbReference type="NCBI Taxonomy" id="1675036"/>
    <lineage>
        <taxon>Bacteria</taxon>
        <taxon>Bacillati</taxon>
        <taxon>Bacillota</taxon>
        <taxon>Negativicutes</taxon>
        <taxon>Veillonellales</taxon>
        <taxon>Veillonellaceae</taxon>
        <taxon>Megasphaera</taxon>
    </lineage>
</organism>
<evidence type="ECO:0000313" key="2">
    <source>
        <dbReference type="EMBL" id="NME27583.1"/>
    </source>
</evidence>
<dbReference type="GO" id="GO:0016491">
    <property type="term" value="F:oxidoreductase activity"/>
    <property type="evidence" value="ECO:0007669"/>
    <property type="project" value="InterPro"/>
</dbReference>
<evidence type="ECO:0000259" key="1">
    <source>
        <dbReference type="Pfam" id="PF01323"/>
    </source>
</evidence>
<dbReference type="Proteomes" id="UP000591071">
    <property type="component" value="Unassembled WGS sequence"/>
</dbReference>
<dbReference type="EMBL" id="JABAFG010000003">
    <property type="protein sequence ID" value="NME27583.1"/>
    <property type="molecule type" value="Genomic_DNA"/>
</dbReference>
<dbReference type="InterPro" id="IPR001853">
    <property type="entry name" value="DSBA-like_thioredoxin_dom"/>
</dbReference>
<accession>A0A848BZ17</accession>
<dbReference type="Gene3D" id="1.10.472.60">
    <property type="entry name" value="putative protein disulfide isomerase domain"/>
    <property type="match status" value="1"/>
</dbReference>
<proteinExistence type="predicted"/>
<dbReference type="Pfam" id="PF01323">
    <property type="entry name" value="DSBA"/>
    <property type="match status" value="1"/>
</dbReference>
<evidence type="ECO:0000313" key="3">
    <source>
        <dbReference type="Proteomes" id="UP000591071"/>
    </source>
</evidence>
<reference evidence="2 3" key="1">
    <citation type="submission" date="2020-04" db="EMBL/GenBank/DDBJ databases">
        <authorList>
            <person name="Hitch T.C.A."/>
            <person name="Wylensek D."/>
            <person name="Clavel T."/>
        </authorList>
    </citation>
    <scope>NUCLEOTIDE SEQUENCE [LARGE SCALE GENOMIC DNA]</scope>
    <source>
        <strain evidence="2 3">Oil-RF-744-FAT-WT-6-1</strain>
    </source>
</reference>